<evidence type="ECO:0000313" key="2">
    <source>
        <dbReference type="EMBL" id="GFO39010.1"/>
    </source>
</evidence>
<comment type="caution">
    <text evidence="2">The sequence shown here is derived from an EMBL/GenBank/DDBJ whole genome shotgun (WGS) entry which is preliminary data.</text>
</comment>
<evidence type="ECO:0000313" key="3">
    <source>
        <dbReference type="Proteomes" id="UP000735302"/>
    </source>
</evidence>
<dbReference type="EMBL" id="BLXT01007369">
    <property type="protein sequence ID" value="GFO39010.1"/>
    <property type="molecule type" value="Genomic_DNA"/>
</dbReference>
<feature type="region of interest" description="Disordered" evidence="1">
    <location>
        <begin position="47"/>
        <end position="83"/>
    </location>
</feature>
<reference evidence="2 3" key="1">
    <citation type="journal article" date="2021" name="Elife">
        <title>Chloroplast acquisition without the gene transfer in kleptoplastic sea slugs, Plakobranchus ocellatus.</title>
        <authorList>
            <person name="Maeda T."/>
            <person name="Takahashi S."/>
            <person name="Yoshida T."/>
            <person name="Shimamura S."/>
            <person name="Takaki Y."/>
            <person name="Nagai Y."/>
            <person name="Toyoda A."/>
            <person name="Suzuki Y."/>
            <person name="Arimoto A."/>
            <person name="Ishii H."/>
            <person name="Satoh N."/>
            <person name="Nishiyama T."/>
            <person name="Hasebe M."/>
            <person name="Maruyama T."/>
            <person name="Minagawa J."/>
            <person name="Obokata J."/>
            <person name="Shigenobu S."/>
        </authorList>
    </citation>
    <scope>NUCLEOTIDE SEQUENCE [LARGE SCALE GENOMIC DNA]</scope>
</reference>
<gene>
    <name evidence="2" type="ORF">PoB_006551500</name>
</gene>
<protein>
    <submittedName>
        <fullName evidence="2">Uncharacterized protein</fullName>
    </submittedName>
</protein>
<sequence>MLEMQTVTQLVGGRAHQSFKLAMASRVASSVGRPLALPQEYFELNSNLKQDKSRGADGGARTPGEKGPCRNSEVMRINSKQQDRVRLSNKLTSLFM</sequence>
<name>A0AAV4D4D1_9GAST</name>
<organism evidence="2 3">
    <name type="scientific">Plakobranchus ocellatus</name>
    <dbReference type="NCBI Taxonomy" id="259542"/>
    <lineage>
        <taxon>Eukaryota</taxon>
        <taxon>Metazoa</taxon>
        <taxon>Spiralia</taxon>
        <taxon>Lophotrochozoa</taxon>
        <taxon>Mollusca</taxon>
        <taxon>Gastropoda</taxon>
        <taxon>Heterobranchia</taxon>
        <taxon>Euthyneura</taxon>
        <taxon>Panpulmonata</taxon>
        <taxon>Sacoglossa</taxon>
        <taxon>Placobranchoidea</taxon>
        <taxon>Plakobranchidae</taxon>
        <taxon>Plakobranchus</taxon>
    </lineage>
</organism>
<dbReference type="Proteomes" id="UP000735302">
    <property type="component" value="Unassembled WGS sequence"/>
</dbReference>
<dbReference type="AlphaFoldDB" id="A0AAV4D4D1"/>
<accession>A0AAV4D4D1</accession>
<keyword evidence="3" id="KW-1185">Reference proteome</keyword>
<proteinExistence type="predicted"/>
<evidence type="ECO:0000256" key="1">
    <source>
        <dbReference type="SAM" id="MobiDB-lite"/>
    </source>
</evidence>